<dbReference type="GO" id="GO:0004088">
    <property type="term" value="F:carbamoyl-phosphate synthase (glutamine-hydrolyzing) activity"/>
    <property type="evidence" value="ECO:0007669"/>
    <property type="project" value="UniProtKB-UniRule"/>
</dbReference>
<dbReference type="PRINTS" id="PR00099">
    <property type="entry name" value="CPSGATASE"/>
</dbReference>
<dbReference type="SUPFAM" id="SSF52317">
    <property type="entry name" value="Class I glutamine amidotransferase-like"/>
    <property type="match status" value="1"/>
</dbReference>
<dbReference type="FunFam" id="3.50.30.20:FF:000001">
    <property type="entry name" value="Carbamoyl-phosphate synthase small chain"/>
    <property type="match status" value="1"/>
</dbReference>
<dbReference type="GO" id="GO:0006526">
    <property type="term" value="P:L-arginine biosynthetic process"/>
    <property type="evidence" value="ECO:0007669"/>
    <property type="project" value="UniProtKB-UniRule"/>
</dbReference>
<dbReference type="GO" id="GO:0044205">
    <property type="term" value="P:'de novo' UMP biosynthetic process"/>
    <property type="evidence" value="ECO:0007669"/>
    <property type="project" value="UniProtKB-UniRule"/>
</dbReference>
<evidence type="ECO:0000259" key="12">
    <source>
        <dbReference type="SMART" id="SM01097"/>
    </source>
</evidence>
<dbReference type="SUPFAM" id="SSF52021">
    <property type="entry name" value="Carbamoyl phosphate synthetase, small subunit N-terminal domain"/>
    <property type="match status" value="1"/>
</dbReference>
<feature type="binding site" evidence="11">
    <location>
        <position position="241"/>
    </location>
    <ligand>
        <name>L-glutamine</name>
        <dbReference type="ChEBI" id="CHEBI:58359"/>
    </ligand>
</feature>
<feature type="binding site" evidence="11">
    <location>
        <position position="311"/>
    </location>
    <ligand>
        <name>L-glutamine</name>
        <dbReference type="ChEBI" id="CHEBI:58359"/>
    </ligand>
</feature>
<dbReference type="Pfam" id="PF00117">
    <property type="entry name" value="GATase"/>
    <property type="match status" value="1"/>
</dbReference>
<keyword evidence="6 11" id="KW-0067">ATP-binding</keyword>
<dbReference type="EMBL" id="CAQJ01000081">
    <property type="protein sequence ID" value="CCQ91570.1"/>
    <property type="molecule type" value="Genomic_DNA"/>
</dbReference>
<dbReference type="FunCoup" id="M1ZDL2">
    <property type="interactions" value="522"/>
</dbReference>
<name>M1ZDL2_NITG3</name>
<evidence type="ECO:0000256" key="6">
    <source>
        <dbReference type="ARBA" id="ARBA00022840"/>
    </source>
</evidence>
<feature type="domain" description="Carbamoyl-phosphate synthase small subunit N-terminal" evidence="12">
    <location>
        <begin position="1"/>
        <end position="131"/>
    </location>
</feature>
<keyword evidence="8 11" id="KW-0665">Pyrimidine biosynthesis</keyword>
<dbReference type="UniPathway" id="UPA00070">
    <property type="reaction ID" value="UER00115"/>
</dbReference>
<evidence type="ECO:0000256" key="1">
    <source>
        <dbReference type="ARBA" id="ARBA00004812"/>
    </source>
</evidence>
<comment type="pathway">
    <text evidence="2 11">Amino-acid biosynthesis; L-arginine biosynthesis; carbamoyl phosphate from bicarbonate: step 1/1.</text>
</comment>
<feature type="active site" description="Nucleophile" evidence="11">
    <location>
        <position position="266"/>
    </location>
</feature>
<dbReference type="InParanoid" id="M1ZDL2"/>
<keyword evidence="5 11" id="KW-0547">Nucleotide-binding</keyword>
<comment type="similarity">
    <text evidence="3 11">Belongs to the CarA family.</text>
</comment>
<dbReference type="GO" id="GO:0004359">
    <property type="term" value="F:glutaminase activity"/>
    <property type="evidence" value="ECO:0007669"/>
    <property type="project" value="RHEA"/>
</dbReference>
<keyword evidence="7 11" id="KW-0315">Glutamine amidotransferase</keyword>
<dbReference type="PROSITE" id="PS51273">
    <property type="entry name" value="GATASE_TYPE_1"/>
    <property type="match status" value="1"/>
</dbReference>
<organism evidence="13 14">
    <name type="scientific">Nitrospina gracilis (strain 3/211)</name>
    <dbReference type="NCBI Taxonomy" id="1266370"/>
    <lineage>
        <taxon>Bacteria</taxon>
        <taxon>Pseudomonadati</taxon>
        <taxon>Nitrospinota/Tectimicrobiota group</taxon>
        <taxon>Nitrospinota</taxon>
        <taxon>Nitrospinia</taxon>
        <taxon>Nitrospinales</taxon>
        <taxon>Nitrospinaceae</taxon>
        <taxon>Nitrospina</taxon>
    </lineage>
</organism>
<evidence type="ECO:0000256" key="8">
    <source>
        <dbReference type="ARBA" id="ARBA00022975"/>
    </source>
</evidence>
<dbReference type="PRINTS" id="PR00096">
    <property type="entry name" value="GATASE"/>
</dbReference>
<dbReference type="HAMAP" id="MF_01209">
    <property type="entry name" value="CPSase_S_chain"/>
    <property type="match status" value="1"/>
</dbReference>
<feature type="binding site" evidence="11">
    <location>
        <position position="267"/>
    </location>
    <ligand>
        <name>L-glutamine</name>
        <dbReference type="ChEBI" id="CHEBI:58359"/>
    </ligand>
</feature>
<accession>M1ZDL2</accession>
<evidence type="ECO:0000313" key="13">
    <source>
        <dbReference type="EMBL" id="CCQ91570.1"/>
    </source>
</evidence>
<comment type="catalytic activity">
    <reaction evidence="9 11">
        <text>hydrogencarbonate + L-glutamine + 2 ATP + H2O = carbamoyl phosphate + L-glutamate + 2 ADP + phosphate + 2 H(+)</text>
        <dbReference type="Rhea" id="RHEA:18633"/>
        <dbReference type="ChEBI" id="CHEBI:15377"/>
        <dbReference type="ChEBI" id="CHEBI:15378"/>
        <dbReference type="ChEBI" id="CHEBI:17544"/>
        <dbReference type="ChEBI" id="CHEBI:29985"/>
        <dbReference type="ChEBI" id="CHEBI:30616"/>
        <dbReference type="ChEBI" id="CHEBI:43474"/>
        <dbReference type="ChEBI" id="CHEBI:58228"/>
        <dbReference type="ChEBI" id="CHEBI:58359"/>
        <dbReference type="ChEBI" id="CHEBI:456216"/>
        <dbReference type="EC" id="6.3.5.5"/>
    </reaction>
</comment>
<evidence type="ECO:0000256" key="9">
    <source>
        <dbReference type="ARBA" id="ARBA00048816"/>
    </source>
</evidence>
<feature type="binding site" evidence="11">
    <location>
        <position position="45"/>
    </location>
    <ligand>
        <name>L-glutamine</name>
        <dbReference type="ChEBI" id="CHEBI:58359"/>
    </ligand>
</feature>
<dbReference type="SMART" id="SM01097">
    <property type="entry name" value="CPSase_sm_chain"/>
    <property type="match status" value="1"/>
</dbReference>
<feature type="binding site" evidence="11">
    <location>
        <position position="308"/>
    </location>
    <ligand>
        <name>L-glutamine</name>
        <dbReference type="ChEBI" id="CHEBI:58359"/>
    </ligand>
</feature>
<dbReference type="NCBIfam" id="NF009475">
    <property type="entry name" value="PRK12838.1"/>
    <property type="match status" value="1"/>
</dbReference>
<dbReference type="Proteomes" id="UP000011704">
    <property type="component" value="Unassembled WGS sequence"/>
</dbReference>
<feature type="active site" evidence="11">
    <location>
        <position position="350"/>
    </location>
</feature>
<keyword evidence="14" id="KW-1185">Reference proteome</keyword>
<keyword evidence="11" id="KW-0055">Arginine biosynthesis</keyword>
<dbReference type="InterPro" id="IPR002474">
    <property type="entry name" value="CarbamoylP_synth_ssu_N"/>
</dbReference>
<dbReference type="PRINTS" id="PR00097">
    <property type="entry name" value="ANTSNTHASEII"/>
</dbReference>
<protein>
    <recommendedName>
        <fullName evidence="11">Carbamoyl phosphate synthase small chain</fullName>
        <ecNumber evidence="11">6.3.5.5</ecNumber>
    </recommendedName>
    <alternativeName>
        <fullName evidence="11">Carbamoyl phosphate synthetase glutamine chain</fullName>
    </alternativeName>
</protein>
<dbReference type="InterPro" id="IPR036480">
    <property type="entry name" value="CarbP_synth_ssu_N_sf"/>
</dbReference>
<dbReference type="InterPro" id="IPR035686">
    <property type="entry name" value="CPSase_GATase1"/>
</dbReference>
<keyword evidence="4 11" id="KW-0436">Ligase</keyword>
<dbReference type="InterPro" id="IPR017926">
    <property type="entry name" value="GATASE"/>
</dbReference>
<dbReference type="STRING" id="1266370.NITGR_730028"/>
<evidence type="ECO:0000256" key="10">
    <source>
        <dbReference type="ARBA" id="ARBA00049285"/>
    </source>
</evidence>
<proteinExistence type="inferred from homology"/>
<comment type="caution">
    <text evidence="13">The sequence shown here is derived from an EMBL/GenBank/DDBJ whole genome shotgun (WGS) entry which is preliminary data.</text>
</comment>
<dbReference type="PANTHER" id="PTHR43418">
    <property type="entry name" value="MULTIFUNCTIONAL TRYPTOPHAN BIOSYNTHESIS PROTEIN-RELATED"/>
    <property type="match status" value="1"/>
</dbReference>
<dbReference type="GO" id="GO:0006207">
    <property type="term" value="P:'de novo' pyrimidine nucleobase biosynthetic process"/>
    <property type="evidence" value="ECO:0007669"/>
    <property type="project" value="InterPro"/>
</dbReference>
<sequence>MEAILALEDGRIFRGRMFGAEKEVTAEVVFNTSMAGYQEVLTDPSYCGQMVVMTYPLIGNYGINPEDYESDRPYLSAFIIKELSGIPSNWRSTETLDAFLKRHGVVGLQGLDTRALTRHIREKGAQRAVISSNGSNPAALVEKAKEAPQMVGRDLVKEVTCEQPYIWEEGDWDLRKGYTRFERRAGAKPYFVVALDLGIKYNILRQLTQSGCRVTVVPATTTAEEILKFKPDGVFLSNGPGDPAAVTYAIDTVRSLIGKVPIFGICLGHQILNLALGGSTYKLRFGHHGGNQPIMDSETKKVEITSQNHGFAVDAATAQPDVEIISLNLNDRTVEGIRHKSLPVFSVQYHPEAAPGPQDSSHLFERFVNMMKQAS</sequence>
<keyword evidence="11" id="KW-0028">Amino-acid biosynthesis</keyword>
<evidence type="ECO:0000256" key="3">
    <source>
        <dbReference type="ARBA" id="ARBA00007800"/>
    </source>
</evidence>
<comment type="function">
    <text evidence="11">Small subunit of the glutamine-dependent carbamoyl phosphate synthetase (CPSase). CPSase catalyzes the formation of carbamoyl phosphate from the ammonia moiety of glutamine, carbonate, and phosphate donated by ATP, constituting the first step of 2 biosynthetic pathways, one leading to arginine and/or urea and the other to pyrimidine nucleotides. The small subunit (glutamine amidotransferase) binds and cleaves glutamine to supply the large subunit with the substrate ammonia.</text>
</comment>
<dbReference type="GO" id="GO:0005524">
    <property type="term" value="F:ATP binding"/>
    <property type="evidence" value="ECO:0007669"/>
    <property type="project" value="UniProtKB-UniRule"/>
</dbReference>
<comment type="catalytic activity">
    <reaction evidence="10 11">
        <text>L-glutamine + H2O = L-glutamate + NH4(+)</text>
        <dbReference type="Rhea" id="RHEA:15889"/>
        <dbReference type="ChEBI" id="CHEBI:15377"/>
        <dbReference type="ChEBI" id="CHEBI:28938"/>
        <dbReference type="ChEBI" id="CHEBI:29985"/>
        <dbReference type="ChEBI" id="CHEBI:58359"/>
    </reaction>
</comment>
<evidence type="ECO:0000256" key="5">
    <source>
        <dbReference type="ARBA" id="ARBA00022741"/>
    </source>
</evidence>
<feature type="region of interest" description="CPSase" evidence="11">
    <location>
        <begin position="1"/>
        <end position="178"/>
    </location>
</feature>
<dbReference type="OrthoDB" id="9804328at2"/>
<dbReference type="AlphaFoldDB" id="M1ZDL2"/>
<dbReference type="EC" id="6.3.5.5" evidence="11"/>
<feature type="binding site" evidence="11">
    <location>
        <position position="239"/>
    </location>
    <ligand>
        <name>L-glutamine</name>
        <dbReference type="ChEBI" id="CHEBI:58359"/>
    </ligand>
</feature>
<dbReference type="InterPro" id="IPR006274">
    <property type="entry name" value="CarbamoylP_synth_ssu"/>
</dbReference>
<dbReference type="CDD" id="cd01744">
    <property type="entry name" value="GATase1_CPSase"/>
    <property type="match status" value="1"/>
</dbReference>
<dbReference type="Gene3D" id="3.40.50.880">
    <property type="match status" value="1"/>
</dbReference>
<gene>
    <name evidence="11 13" type="primary">carA</name>
    <name evidence="13" type="ORF">NITGR_730028</name>
</gene>
<evidence type="ECO:0000256" key="11">
    <source>
        <dbReference type="HAMAP-Rule" id="MF_01209"/>
    </source>
</evidence>
<evidence type="ECO:0000256" key="2">
    <source>
        <dbReference type="ARBA" id="ARBA00005077"/>
    </source>
</evidence>
<feature type="binding site" evidence="11">
    <location>
        <position position="310"/>
    </location>
    <ligand>
        <name>L-glutamine</name>
        <dbReference type="ChEBI" id="CHEBI:58359"/>
    </ligand>
</feature>
<dbReference type="GO" id="GO:0006541">
    <property type="term" value="P:glutamine metabolic process"/>
    <property type="evidence" value="ECO:0007669"/>
    <property type="project" value="InterPro"/>
</dbReference>
<dbReference type="InterPro" id="IPR050472">
    <property type="entry name" value="Anth_synth/Amidotransfase"/>
</dbReference>
<evidence type="ECO:0000256" key="4">
    <source>
        <dbReference type="ARBA" id="ARBA00022598"/>
    </source>
</evidence>
<comment type="subunit">
    <text evidence="11">Composed of two chains; the small (or glutamine) chain promotes the hydrolysis of glutamine to ammonia, which is used by the large (or ammonia) chain to synthesize carbamoyl phosphate. Tetramer of heterodimers (alpha,beta)4.</text>
</comment>
<evidence type="ECO:0000313" key="14">
    <source>
        <dbReference type="Proteomes" id="UP000011704"/>
    </source>
</evidence>
<dbReference type="RefSeq" id="WP_005010422.1">
    <property type="nucleotide sequence ID" value="NZ_HG422173.1"/>
</dbReference>
<dbReference type="PANTHER" id="PTHR43418:SF7">
    <property type="entry name" value="CARBAMOYL-PHOSPHATE SYNTHASE SMALL CHAIN"/>
    <property type="match status" value="1"/>
</dbReference>
<evidence type="ECO:0000256" key="7">
    <source>
        <dbReference type="ARBA" id="ARBA00022962"/>
    </source>
</evidence>
<dbReference type="UniPathway" id="UPA00068">
    <property type="reaction ID" value="UER00171"/>
</dbReference>
<dbReference type="NCBIfam" id="TIGR01368">
    <property type="entry name" value="CPSaseIIsmall"/>
    <property type="match status" value="1"/>
</dbReference>
<comment type="pathway">
    <text evidence="1 11">Pyrimidine metabolism; UMP biosynthesis via de novo pathway; (S)-dihydroorotate from bicarbonate: step 1/3.</text>
</comment>
<dbReference type="Pfam" id="PF00988">
    <property type="entry name" value="CPSase_sm_chain"/>
    <property type="match status" value="1"/>
</dbReference>
<dbReference type="HOGENOM" id="CLU_035901_2_1_0"/>
<feature type="active site" evidence="11">
    <location>
        <position position="352"/>
    </location>
</feature>
<dbReference type="InterPro" id="IPR029062">
    <property type="entry name" value="Class_I_gatase-like"/>
</dbReference>
<feature type="binding site" evidence="11">
    <location>
        <position position="270"/>
    </location>
    <ligand>
        <name>L-glutamine</name>
        <dbReference type="ChEBI" id="CHEBI:58359"/>
    </ligand>
</feature>
<reference evidence="13 14" key="1">
    <citation type="journal article" date="2013" name="Front. Microbiol.">
        <title>The genome of Nitrospina gracilis illuminates the metabolism and evolution of the major marine nitrite oxidizer.</title>
        <authorList>
            <person name="Luecker S."/>
            <person name="Nowka B."/>
            <person name="Rattei T."/>
            <person name="Spieck E."/>
            <person name="and Daims H."/>
        </authorList>
    </citation>
    <scope>NUCLEOTIDE SEQUENCE [LARGE SCALE GENOMIC DNA]</scope>
    <source>
        <strain evidence="13 14">3/211</strain>
    </source>
</reference>
<dbReference type="Gene3D" id="3.50.30.20">
    <property type="entry name" value="Carbamoyl-phosphate synthase small subunit, N-terminal domain"/>
    <property type="match status" value="1"/>
</dbReference>